<comment type="similarity">
    <text evidence="7">Belongs to the amino acid/polyamine transporter 2 family. Amino acid/auxin permease (AAAP) (TC 2.A.18.5) subfamily.</text>
</comment>
<evidence type="ECO:0000256" key="6">
    <source>
        <dbReference type="ARBA" id="ARBA00023136"/>
    </source>
</evidence>
<sequence>ICEMKKDEETGPDRGFEFETDDEENQAQHDEGSDYSRSSSASASASSAHSSDYGGNEGVPSSYQPSWPQSYRQSIDMLSAVPSPRMGNILAAGSSLMQVGGSLSFLRAGSITLPPPEDAPATASLLAKPPLIVSSPSAHADADAASYAPLPPSTITPKASFLKSSYCELPPSPQCSTAQAIINGINVLCGVGILTTPYAIKEGGWLGMLLLFALGGISCYTGILLKKCLDSSPGLVTYPDIGQAAFGITGRLCISVILYTTHNSHIQIVLYLELYACCVEYITLVSDSLTSIFPDAHVNFMGVALTPHQLFAISTAVAVLPTVWLRNLSLLSYLSAGGVVASLLVVLCLFWVGVVDGVGFRPSGTALDLSNLPVALGLYGFCYSGHSVFPNIYSSMKRRSQFPSDDQALNYALLDDVLFCKCSFLLCTILYAGVAAAGFLMFGESIKSQFTLNMPQQYLSSKLAVWTTVHIFTLAQDIFLLVENVVNPFTKYALTMTPVALCLEELLPSTRQSYLIAVSIRTALVISTVIVALAVPFFGFVMALLGSVFTMLVALILPCLCYLTIQRRSLNLLQCLVDRVKVSIKAVK</sequence>
<evidence type="ECO:0000256" key="9">
    <source>
        <dbReference type="SAM" id="Phobius"/>
    </source>
</evidence>
<dbReference type="GO" id="GO:0005774">
    <property type="term" value="C:vacuolar membrane"/>
    <property type="evidence" value="ECO:0007669"/>
    <property type="project" value="TreeGrafter"/>
</dbReference>
<evidence type="ECO:0000259" key="10">
    <source>
        <dbReference type="Pfam" id="PF01490"/>
    </source>
</evidence>
<protein>
    <submittedName>
        <fullName evidence="11">Vacuolar amino acid transporter 1</fullName>
    </submittedName>
</protein>
<keyword evidence="5 9" id="KW-1133">Transmembrane helix</keyword>
<reference evidence="11 12" key="1">
    <citation type="journal article" date="2016" name="DNA Res.">
        <title>The draft genome of MD-2 pineapple using hybrid error correction of long reads.</title>
        <authorList>
            <person name="Redwan R.M."/>
            <person name="Saidin A."/>
            <person name="Kumar S.V."/>
        </authorList>
    </citation>
    <scope>NUCLEOTIDE SEQUENCE [LARGE SCALE GENOMIC DNA]</scope>
    <source>
        <strain evidence="12">cv. MD2</strain>
        <tissue evidence="11">Leaf</tissue>
    </source>
</reference>
<dbReference type="Pfam" id="PF01490">
    <property type="entry name" value="Aa_trans"/>
    <property type="match status" value="1"/>
</dbReference>
<feature type="transmembrane region" description="Helical" evidence="9">
    <location>
        <begin position="205"/>
        <end position="223"/>
    </location>
</feature>
<dbReference type="AlphaFoldDB" id="A0A199VB96"/>
<gene>
    <name evidence="11" type="ORF">ACMD2_12932</name>
</gene>
<feature type="transmembrane region" description="Helical" evidence="9">
    <location>
        <begin position="424"/>
        <end position="443"/>
    </location>
</feature>
<evidence type="ECO:0000256" key="2">
    <source>
        <dbReference type="ARBA" id="ARBA00022448"/>
    </source>
</evidence>
<dbReference type="Proteomes" id="UP000092600">
    <property type="component" value="Unassembled WGS sequence"/>
</dbReference>
<feature type="transmembrane region" description="Helical" evidence="9">
    <location>
        <begin position="243"/>
        <end position="261"/>
    </location>
</feature>
<feature type="transmembrane region" description="Helical" evidence="9">
    <location>
        <begin position="330"/>
        <end position="352"/>
    </location>
</feature>
<keyword evidence="3 9" id="KW-0812">Transmembrane</keyword>
<evidence type="ECO:0000256" key="7">
    <source>
        <dbReference type="ARBA" id="ARBA00049662"/>
    </source>
</evidence>
<keyword evidence="4" id="KW-0029">Amino-acid transport</keyword>
<accession>A0A199VB96</accession>
<organism evidence="11 12">
    <name type="scientific">Ananas comosus</name>
    <name type="common">Pineapple</name>
    <name type="synonym">Ananas ananas</name>
    <dbReference type="NCBI Taxonomy" id="4615"/>
    <lineage>
        <taxon>Eukaryota</taxon>
        <taxon>Viridiplantae</taxon>
        <taxon>Streptophyta</taxon>
        <taxon>Embryophyta</taxon>
        <taxon>Tracheophyta</taxon>
        <taxon>Spermatophyta</taxon>
        <taxon>Magnoliopsida</taxon>
        <taxon>Liliopsida</taxon>
        <taxon>Poales</taxon>
        <taxon>Bromeliaceae</taxon>
        <taxon>Bromelioideae</taxon>
        <taxon>Ananas</taxon>
    </lineage>
</organism>
<evidence type="ECO:0000313" key="11">
    <source>
        <dbReference type="EMBL" id="OAY74146.1"/>
    </source>
</evidence>
<keyword evidence="6 9" id="KW-0472">Membrane</keyword>
<feature type="region of interest" description="Disordered" evidence="8">
    <location>
        <begin position="1"/>
        <end position="67"/>
    </location>
</feature>
<evidence type="ECO:0000313" key="12">
    <source>
        <dbReference type="Proteomes" id="UP000092600"/>
    </source>
</evidence>
<comment type="caution">
    <text evidence="11">The sequence shown here is derived from an EMBL/GenBank/DDBJ whole genome shotgun (WGS) entry which is preliminary data.</text>
</comment>
<evidence type="ECO:0000256" key="8">
    <source>
        <dbReference type="SAM" id="MobiDB-lite"/>
    </source>
</evidence>
<feature type="compositionally biased region" description="Basic and acidic residues" evidence="8">
    <location>
        <begin position="1"/>
        <end position="17"/>
    </location>
</feature>
<feature type="transmembrane region" description="Helical" evidence="9">
    <location>
        <begin position="372"/>
        <end position="393"/>
    </location>
</feature>
<dbReference type="PANTHER" id="PTHR22950:SF692">
    <property type="entry name" value="TRANSMEMBRANE AMINO ACID TRANSPORTER FAMILY PROTEIN"/>
    <property type="match status" value="1"/>
</dbReference>
<evidence type="ECO:0000256" key="5">
    <source>
        <dbReference type="ARBA" id="ARBA00022989"/>
    </source>
</evidence>
<dbReference type="InterPro" id="IPR013057">
    <property type="entry name" value="AA_transpt_TM"/>
</dbReference>
<dbReference type="EMBL" id="LSRQ01002477">
    <property type="protein sequence ID" value="OAY74146.1"/>
    <property type="molecule type" value="Genomic_DNA"/>
</dbReference>
<feature type="transmembrane region" description="Helical" evidence="9">
    <location>
        <begin position="514"/>
        <end position="535"/>
    </location>
</feature>
<feature type="non-terminal residue" evidence="11">
    <location>
        <position position="1"/>
    </location>
</feature>
<evidence type="ECO:0000256" key="1">
    <source>
        <dbReference type="ARBA" id="ARBA00004141"/>
    </source>
</evidence>
<dbReference type="PANTHER" id="PTHR22950">
    <property type="entry name" value="AMINO ACID TRANSPORTER"/>
    <property type="match status" value="1"/>
</dbReference>
<feature type="transmembrane region" description="Helical" evidence="9">
    <location>
        <begin position="298"/>
        <end position="323"/>
    </location>
</feature>
<evidence type="ECO:0000256" key="3">
    <source>
        <dbReference type="ARBA" id="ARBA00022692"/>
    </source>
</evidence>
<proteinExistence type="inferred from homology"/>
<keyword evidence="2" id="KW-0813">Transport</keyword>
<feature type="compositionally biased region" description="Low complexity" evidence="8">
    <location>
        <begin position="36"/>
        <end position="51"/>
    </location>
</feature>
<feature type="domain" description="Amino acid transporter transmembrane" evidence="10">
    <location>
        <begin position="175"/>
        <end position="574"/>
    </location>
</feature>
<name>A0A199VB96_ANACO</name>
<comment type="subcellular location">
    <subcellularLocation>
        <location evidence="1">Membrane</location>
        <topology evidence="1">Multi-pass membrane protein</topology>
    </subcellularLocation>
</comment>
<feature type="transmembrane region" description="Helical" evidence="9">
    <location>
        <begin position="463"/>
        <end position="482"/>
    </location>
</feature>
<feature type="transmembrane region" description="Helical" evidence="9">
    <location>
        <begin position="268"/>
        <end position="286"/>
    </location>
</feature>
<dbReference type="STRING" id="4615.A0A199VB96"/>
<dbReference type="GO" id="GO:0015179">
    <property type="term" value="F:L-amino acid transmembrane transporter activity"/>
    <property type="evidence" value="ECO:0007669"/>
    <property type="project" value="TreeGrafter"/>
</dbReference>
<feature type="transmembrane region" description="Helical" evidence="9">
    <location>
        <begin position="541"/>
        <end position="563"/>
    </location>
</feature>
<evidence type="ECO:0000256" key="4">
    <source>
        <dbReference type="ARBA" id="ARBA00022970"/>
    </source>
</evidence>